<dbReference type="Pfam" id="PF00232">
    <property type="entry name" value="Glyco_hydro_1"/>
    <property type="match status" value="1"/>
</dbReference>
<dbReference type="Gene3D" id="3.20.20.80">
    <property type="entry name" value="Glycosidases"/>
    <property type="match status" value="1"/>
</dbReference>
<evidence type="ECO:0000256" key="2">
    <source>
        <dbReference type="RuleBase" id="RU003690"/>
    </source>
</evidence>
<accession>A0A9R1UQU3</accession>
<dbReference type="GO" id="GO:0005975">
    <property type="term" value="P:carbohydrate metabolic process"/>
    <property type="evidence" value="ECO:0007669"/>
    <property type="project" value="InterPro"/>
</dbReference>
<dbReference type="AlphaFoldDB" id="A0A9R1UQU3"/>
<protein>
    <submittedName>
        <fullName evidence="4">Uncharacterized protein</fullName>
    </submittedName>
</protein>
<sequence length="494" mass="56350">MGRLRLLLIILVSLLVSKVAIAADISRNDFPKGFVFGTATSAYQVEGMAHKGGRGPSIWDEFIKTPGLEPNNATGEVTVDQYHRYKEDIDLMANLNFDAYRFSISWSRIFPNGTGKVNPEGVAYYNRLIDYMLLKGITPYANLNHYDIPLALEKAYLGWLGHQVVKDYADYAEFCFKSFGDRVKNWMTFNEPRVVAALGYDNGFFAPGRCSKAYGNCTAGNSSTEPYIVAHNIILSHAAAVRRYRRKYQATQKGRIGILLDFVWYEPLTRSKADNMAAQRARDFHVGWFLHPLVYGEYPKTMQNIVLMVNGSFDYVGINQYTTYYMYDPHQKPPKDLGYQMDWNVGFAYARKGVPIGPRAYSYWLYNVPWGLHKAITYVKERYGNPTVFLAENGMDDPGNISLGKGVRDTTRINYYKGYLAALKQTVDEGANVIGYFAWSLLDNFEWRLGYTSRFGIVYVDFKTLKRYPKMSAHWFQKILSRTTKHHAPGSNGV</sequence>
<dbReference type="InterPro" id="IPR001360">
    <property type="entry name" value="Glyco_hydro_1"/>
</dbReference>
<comment type="similarity">
    <text evidence="1 2">Belongs to the glycosyl hydrolase 1 family.</text>
</comment>
<feature type="chain" id="PRO_5040500513" evidence="3">
    <location>
        <begin position="23"/>
        <end position="494"/>
    </location>
</feature>
<evidence type="ECO:0000256" key="1">
    <source>
        <dbReference type="ARBA" id="ARBA00010838"/>
    </source>
</evidence>
<dbReference type="Proteomes" id="UP000235145">
    <property type="component" value="Unassembled WGS sequence"/>
</dbReference>
<dbReference type="SUPFAM" id="SSF51445">
    <property type="entry name" value="(Trans)glycosidases"/>
    <property type="match status" value="1"/>
</dbReference>
<feature type="signal peptide" evidence="3">
    <location>
        <begin position="1"/>
        <end position="22"/>
    </location>
</feature>
<dbReference type="GO" id="GO:0008422">
    <property type="term" value="F:beta-glucosidase activity"/>
    <property type="evidence" value="ECO:0000318"/>
    <property type="project" value="GO_Central"/>
</dbReference>
<dbReference type="PANTHER" id="PTHR10353">
    <property type="entry name" value="GLYCOSYL HYDROLASE"/>
    <property type="match status" value="1"/>
</dbReference>
<evidence type="ECO:0000313" key="4">
    <source>
        <dbReference type="EMBL" id="KAJ0191328.1"/>
    </source>
</evidence>
<evidence type="ECO:0000256" key="3">
    <source>
        <dbReference type="SAM" id="SignalP"/>
    </source>
</evidence>
<evidence type="ECO:0000313" key="5">
    <source>
        <dbReference type="Proteomes" id="UP000235145"/>
    </source>
</evidence>
<dbReference type="PANTHER" id="PTHR10353:SF28">
    <property type="entry name" value="BETA-GLUCOSIDASE 44"/>
    <property type="match status" value="1"/>
</dbReference>
<proteinExistence type="inferred from homology"/>
<dbReference type="EMBL" id="NBSK02000008">
    <property type="protein sequence ID" value="KAJ0191328.1"/>
    <property type="molecule type" value="Genomic_DNA"/>
</dbReference>
<gene>
    <name evidence="4" type="ORF">LSAT_V11C800388330</name>
</gene>
<name>A0A9R1UQU3_LACSA</name>
<organism evidence="4 5">
    <name type="scientific">Lactuca sativa</name>
    <name type="common">Garden lettuce</name>
    <dbReference type="NCBI Taxonomy" id="4236"/>
    <lineage>
        <taxon>Eukaryota</taxon>
        <taxon>Viridiplantae</taxon>
        <taxon>Streptophyta</taxon>
        <taxon>Embryophyta</taxon>
        <taxon>Tracheophyta</taxon>
        <taxon>Spermatophyta</taxon>
        <taxon>Magnoliopsida</taxon>
        <taxon>eudicotyledons</taxon>
        <taxon>Gunneridae</taxon>
        <taxon>Pentapetalae</taxon>
        <taxon>asterids</taxon>
        <taxon>campanulids</taxon>
        <taxon>Asterales</taxon>
        <taxon>Asteraceae</taxon>
        <taxon>Cichorioideae</taxon>
        <taxon>Cichorieae</taxon>
        <taxon>Lactucinae</taxon>
        <taxon>Lactuca</taxon>
    </lineage>
</organism>
<keyword evidence="5" id="KW-1185">Reference proteome</keyword>
<dbReference type="FunFam" id="3.20.20.80:FF:000041">
    <property type="entry name" value="Beta-glucosidase 7"/>
    <property type="match status" value="1"/>
</dbReference>
<dbReference type="InterPro" id="IPR017853">
    <property type="entry name" value="GH"/>
</dbReference>
<keyword evidence="3" id="KW-0732">Signal</keyword>
<dbReference type="PRINTS" id="PR00131">
    <property type="entry name" value="GLHYDRLASE1"/>
</dbReference>
<comment type="caution">
    <text evidence="4">The sequence shown here is derived from an EMBL/GenBank/DDBJ whole genome shotgun (WGS) entry which is preliminary data.</text>
</comment>
<reference evidence="4 5" key="1">
    <citation type="journal article" date="2017" name="Nat. Commun.">
        <title>Genome assembly with in vitro proximity ligation data and whole-genome triplication in lettuce.</title>
        <authorList>
            <person name="Reyes-Chin-Wo S."/>
            <person name="Wang Z."/>
            <person name="Yang X."/>
            <person name="Kozik A."/>
            <person name="Arikit S."/>
            <person name="Song C."/>
            <person name="Xia L."/>
            <person name="Froenicke L."/>
            <person name="Lavelle D.O."/>
            <person name="Truco M.J."/>
            <person name="Xia R."/>
            <person name="Zhu S."/>
            <person name="Xu C."/>
            <person name="Xu H."/>
            <person name="Xu X."/>
            <person name="Cox K."/>
            <person name="Korf I."/>
            <person name="Meyers B.C."/>
            <person name="Michelmore R.W."/>
        </authorList>
    </citation>
    <scope>NUCLEOTIDE SEQUENCE [LARGE SCALE GENOMIC DNA]</scope>
    <source>
        <strain evidence="5">cv. Salinas</strain>
        <tissue evidence="4">Seedlings</tissue>
    </source>
</reference>